<name>A0AA48KFY2_9BACT</name>
<evidence type="ECO:0000313" key="2">
    <source>
        <dbReference type="Proteomes" id="UP001228113"/>
    </source>
</evidence>
<dbReference type="Gene3D" id="2.60.40.10">
    <property type="entry name" value="Immunoglobulins"/>
    <property type="match status" value="1"/>
</dbReference>
<gene>
    <name evidence="1" type="ORF">METESE_18560</name>
</gene>
<reference evidence="1" key="1">
    <citation type="journal article" date="2023" name="Int. J. Syst. Evol. Microbiol.">
        <title>Mesoterricola silvestris gen. nov., sp. nov., Mesoterricola sediminis sp. nov., Geothrix oryzae sp. nov., Geothrix edaphica sp. nov., Geothrix rubra sp. nov., and Geothrix limicola sp. nov., six novel members of Acidobacteriota isolated from soils.</title>
        <authorList>
            <person name="Itoh H."/>
            <person name="Sugisawa Y."/>
            <person name="Mise K."/>
            <person name="Xu Z."/>
            <person name="Kuniyasu M."/>
            <person name="Ushijima N."/>
            <person name="Kawano K."/>
            <person name="Kobayashi E."/>
            <person name="Shiratori Y."/>
            <person name="Masuda Y."/>
            <person name="Senoo K."/>
        </authorList>
    </citation>
    <scope>NUCLEOTIDE SEQUENCE</scope>
    <source>
        <strain evidence="1">W786</strain>
    </source>
</reference>
<dbReference type="AlphaFoldDB" id="A0AA48KFY2"/>
<dbReference type="EMBL" id="AP027081">
    <property type="protein sequence ID" value="BDU76898.1"/>
    <property type="molecule type" value="Genomic_DNA"/>
</dbReference>
<keyword evidence="2" id="KW-1185">Reference proteome</keyword>
<dbReference type="Proteomes" id="UP001228113">
    <property type="component" value="Chromosome"/>
</dbReference>
<dbReference type="KEGG" id="msea:METESE_18560"/>
<protein>
    <recommendedName>
        <fullName evidence="3">DUF1573 domain-containing protein</fullName>
    </recommendedName>
</protein>
<dbReference type="RefSeq" id="WP_316411562.1">
    <property type="nucleotide sequence ID" value="NZ_AP027081.1"/>
</dbReference>
<sequence>MFVLPLVVLLSQAPAPTDPPRLDLAPKGRVDLGSVGPQEVRTVTYQVTNRSAAPLALRILDLSPGVTLAGPALAGPLAPGATAAMTLRVDPAGFVGWQARNVRLGTDDPRQGHYYLPVGMTVRADLTVDRPKASFGGVALHESPEQVFHFKRETGTPTRIRLTSPVPPYLEVALPDLKAGPGGGPAEGDLRVILRPEAVPPGMRAGLERLHLATDAPLQPAFQLYLDWRLDLPAIVDPARVVFLSDRETRASVRLGSLDGQPLRPVRVWIEGTGFRLAPLPPAAPVLDLEVVREAPGPASALLCVQLPGDAPLLKIPLLYRPGVKGEAPPPAPGTPGPGA</sequence>
<evidence type="ECO:0008006" key="3">
    <source>
        <dbReference type="Google" id="ProtNLM"/>
    </source>
</evidence>
<dbReference type="InterPro" id="IPR013783">
    <property type="entry name" value="Ig-like_fold"/>
</dbReference>
<evidence type="ECO:0000313" key="1">
    <source>
        <dbReference type="EMBL" id="BDU76898.1"/>
    </source>
</evidence>
<proteinExistence type="predicted"/>
<accession>A0AA48KFY2</accession>
<organism evidence="1 2">
    <name type="scientific">Mesoterricola sediminis</name>
    <dbReference type="NCBI Taxonomy" id="2927980"/>
    <lineage>
        <taxon>Bacteria</taxon>
        <taxon>Pseudomonadati</taxon>
        <taxon>Acidobacteriota</taxon>
        <taxon>Holophagae</taxon>
        <taxon>Holophagales</taxon>
        <taxon>Holophagaceae</taxon>
        <taxon>Mesoterricola</taxon>
    </lineage>
</organism>